<protein>
    <recommendedName>
        <fullName evidence="3">C1q domain-containing protein</fullName>
    </recommendedName>
</protein>
<evidence type="ECO:0008006" key="3">
    <source>
        <dbReference type="Google" id="ProtNLM"/>
    </source>
</evidence>
<organism evidence="1 2">
    <name type="scientific">Polaribacter butkevichii</name>
    <dbReference type="NCBI Taxonomy" id="218490"/>
    <lineage>
        <taxon>Bacteria</taxon>
        <taxon>Pseudomonadati</taxon>
        <taxon>Bacteroidota</taxon>
        <taxon>Flavobacteriia</taxon>
        <taxon>Flavobacteriales</taxon>
        <taxon>Flavobacteriaceae</taxon>
    </lineage>
</organism>
<reference evidence="1 2" key="1">
    <citation type="submission" date="2016-12" db="EMBL/GenBank/DDBJ databases">
        <title>Trade-off between light-utilization and light-protection in marine flavobacteria.</title>
        <authorList>
            <person name="Kumagai Y."/>
            <person name="Yoshizawa S."/>
            <person name="Kogure K."/>
            <person name="Iwasaki W."/>
        </authorList>
    </citation>
    <scope>NUCLEOTIDE SEQUENCE [LARGE SCALE GENOMIC DNA]</scope>
    <source>
        <strain evidence="1 2">KCTC 12100</strain>
    </source>
</reference>
<evidence type="ECO:0000313" key="2">
    <source>
        <dbReference type="Proteomes" id="UP000247345"/>
    </source>
</evidence>
<sequence length="159" mass="18395">METSVLEKPLQSSNSFSLTAELREVTTNGIVNFNSKKEKFNDHSFWSGSKLVFPVYGVYKVSWGFHQDSINTFYKEHHTELVLIINNKIYEDKAAITSKTPCFHAVKSSHKTITFLFRENETLSLSAHAFNIDNPKIRDVYLKVEKLYVEENNEFGYES</sequence>
<accession>A0A2P6C863</accession>
<dbReference type="RefSeq" id="WP_105050051.1">
    <property type="nucleotide sequence ID" value="NZ_CP150661.1"/>
</dbReference>
<name>A0A2P6C863_9FLAO</name>
<dbReference type="AlphaFoldDB" id="A0A2P6C863"/>
<proteinExistence type="predicted"/>
<keyword evidence="2" id="KW-1185">Reference proteome</keyword>
<dbReference type="EMBL" id="MSCK01000002">
    <property type="protein sequence ID" value="PQJ69119.1"/>
    <property type="molecule type" value="Genomic_DNA"/>
</dbReference>
<evidence type="ECO:0000313" key="1">
    <source>
        <dbReference type="EMBL" id="PQJ69119.1"/>
    </source>
</evidence>
<dbReference type="OrthoDB" id="1202047at2"/>
<gene>
    <name evidence="1" type="ORF">BTO14_13900</name>
</gene>
<comment type="caution">
    <text evidence="1">The sequence shown here is derived from an EMBL/GenBank/DDBJ whole genome shotgun (WGS) entry which is preliminary data.</text>
</comment>
<dbReference type="Proteomes" id="UP000247345">
    <property type="component" value="Unassembled WGS sequence"/>
</dbReference>